<protein>
    <submittedName>
        <fullName evidence="1">Uncharacterized protein</fullName>
    </submittedName>
</protein>
<organism evidence="1 2">
    <name type="scientific">Campylobacter majalis</name>
    <dbReference type="NCBI Taxonomy" id="2790656"/>
    <lineage>
        <taxon>Bacteria</taxon>
        <taxon>Pseudomonadati</taxon>
        <taxon>Campylobacterota</taxon>
        <taxon>Epsilonproteobacteria</taxon>
        <taxon>Campylobacterales</taxon>
        <taxon>Campylobacteraceae</taxon>
        <taxon>Campylobacter</taxon>
    </lineage>
</organism>
<evidence type="ECO:0000313" key="1">
    <source>
        <dbReference type="EMBL" id="CAD7287312.1"/>
    </source>
</evidence>
<accession>A0ABM8Q3H1</accession>
<sequence length="247" mass="28248">MILYDKNYNLIGIGKKVLKILGYKNFEEFTSFHNDIDDVTISYSGKDSGTKLIQSVLNGKISGEMVKIKTKENKTLIVIAKALQIQKKFDDVFYELDLNIQDAIDNNLTKSVSLPELRLPILQGIKQKQIQNVTRSNQLNYEVLEKAKNLLGLEMKEYKEYVEIFLQGCKKAEISMQNAIITNNIQAIKNIIAKLKEPAINLHLTPVVKVFNEILNSNSNDINIHLLHTQEILSNLQNTLKRYQDIL</sequence>
<dbReference type="RefSeq" id="WP_229932059.1">
    <property type="nucleotide sequence ID" value="NZ_CAJHOF010000002.1"/>
</dbReference>
<name>A0ABM8Q3H1_9BACT</name>
<dbReference type="EMBL" id="CAJHOF010000002">
    <property type="protein sequence ID" value="CAD7287312.1"/>
    <property type="molecule type" value="Genomic_DNA"/>
</dbReference>
<reference evidence="1 2" key="1">
    <citation type="submission" date="2020-11" db="EMBL/GenBank/DDBJ databases">
        <authorList>
            <person name="Peeters C."/>
        </authorList>
    </citation>
    <scope>NUCLEOTIDE SEQUENCE [LARGE SCALE GENOMIC DNA]</scope>
    <source>
        <strain evidence="1 2">LMG 7974</strain>
    </source>
</reference>
<comment type="caution">
    <text evidence="1">The sequence shown here is derived from an EMBL/GenBank/DDBJ whole genome shotgun (WGS) entry which is preliminary data.</text>
</comment>
<dbReference type="SUPFAM" id="SSF47226">
    <property type="entry name" value="Histidine-containing phosphotransfer domain, HPT domain"/>
    <property type="match status" value="1"/>
</dbReference>
<dbReference type="Proteomes" id="UP000789803">
    <property type="component" value="Unassembled WGS sequence"/>
</dbReference>
<evidence type="ECO:0000313" key="2">
    <source>
        <dbReference type="Proteomes" id="UP000789803"/>
    </source>
</evidence>
<dbReference type="InterPro" id="IPR036641">
    <property type="entry name" value="HPT_dom_sf"/>
</dbReference>
<proteinExistence type="predicted"/>
<gene>
    <name evidence="1" type="ORF">LMG7974_00233</name>
</gene>
<keyword evidence="2" id="KW-1185">Reference proteome</keyword>